<feature type="transmembrane region" description="Helical" evidence="1">
    <location>
        <begin position="158"/>
        <end position="176"/>
    </location>
</feature>
<feature type="transmembrane region" description="Helical" evidence="1">
    <location>
        <begin position="296"/>
        <end position="317"/>
    </location>
</feature>
<gene>
    <name evidence="2" type="ORF">I0Q91_01040</name>
</gene>
<reference evidence="2" key="1">
    <citation type="submission" date="2020-11" db="EMBL/GenBank/DDBJ databases">
        <title>Halonatronomonas betainensis gen. nov., sp. nov. a novel haloalkaliphilic representative of the family Halanaerobiacae capable of betaine degradation.</title>
        <authorList>
            <person name="Boltyanskaya Y."/>
            <person name="Kevbrin V."/>
            <person name="Detkova E."/>
            <person name="Grouzdev D.S."/>
            <person name="Koziaeva V."/>
            <person name="Zhilina T."/>
        </authorList>
    </citation>
    <scope>NUCLEOTIDE SEQUENCE</scope>
    <source>
        <strain evidence="2">Z-7014</strain>
    </source>
</reference>
<proteinExistence type="predicted"/>
<sequence length="383" mass="41445">MPFLYFLVDYLDTILFLSIITVFFGYTGSIMGIDNLFSTLFNTSYELLIDTVFYIMAIAVLAGAFGKMASEFRVIKLLNFIFAPLMKPLYKLPGVSFLGIVTTYLSDNPAIISLAKEDDYLGYFKEEDIPLLCNLGTAFGMGLILTTFMAGLGFFKEALIGNVGAVAGSIVSVRLMRYQIKKKPVDDNELKVIETSNVSKDKFNQAEDNKGLNNFFERLLSAMLEGGKQGVEIGLSIIPGVLVICTLIMVLTFGPADPSAGFQGEAFEGVRLLPRIGELLSPILRPLLGFSSPEAIAFPITALGAVGAALSLIPTFLSSGLISGHEIAVFTAIGMCWSGFLSTHVAMLDALNRRPLISRAIFSHFCGGIMAGITANLLFRLLA</sequence>
<dbReference type="Proteomes" id="UP000621436">
    <property type="component" value="Unassembled WGS sequence"/>
</dbReference>
<feature type="transmembrane region" description="Helical" evidence="1">
    <location>
        <begin position="131"/>
        <end position="152"/>
    </location>
</feature>
<evidence type="ECO:0000256" key="1">
    <source>
        <dbReference type="SAM" id="Phobius"/>
    </source>
</evidence>
<feature type="transmembrane region" description="Helical" evidence="1">
    <location>
        <begin position="47"/>
        <end position="66"/>
    </location>
</feature>
<feature type="transmembrane region" description="Helical" evidence="1">
    <location>
        <begin position="329"/>
        <end position="348"/>
    </location>
</feature>
<accession>A0A931AMW1</accession>
<dbReference type="AlphaFoldDB" id="A0A931AMW1"/>
<organism evidence="2 3">
    <name type="scientific">Halonatronomonas betaini</name>
    <dbReference type="NCBI Taxonomy" id="2778430"/>
    <lineage>
        <taxon>Bacteria</taxon>
        <taxon>Bacillati</taxon>
        <taxon>Bacillota</taxon>
        <taxon>Clostridia</taxon>
        <taxon>Halanaerobiales</taxon>
        <taxon>Halarsenatibacteraceae</taxon>
        <taxon>Halonatronomonas</taxon>
    </lineage>
</organism>
<keyword evidence="1" id="KW-0812">Transmembrane</keyword>
<evidence type="ECO:0000313" key="2">
    <source>
        <dbReference type="EMBL" id="MBF8435652.1"/>
    </source>
</evidence>
<keyword evidence="1" id="KW-1133">Transmembrane helix</keyword>
<feature type="transmembrane region" description="Helical" evidence="1">
    <location>
        <begin position="360"/>
        <end position="379"/>
    </location>
</feature>
<feature type="transmembrane region" description="Helical" evidence="1">
    <location>
        <begin position="7"/>
        <end position="27"/>
    </location>
</feature>
<feature type="transmembrane region" description="Helical" evidence="1">
    <location>
        <begin position="233"/>
        <end position="253"/>
    </location>
</feature>
<evidence type="ECO:0000313" key="3">
    <source>
        <dbReference type="Proteomes" id="UP000621436"/>
    </source>
</evidence>
<name>A0A931AMW1_9FIRM</name>
<dbReference type="EMBL" id="JADPIE010000001">
    <property type="protein sequence ID" value="MBF8435652.1"/>
    <property type="molecule type" value="Genomic_DNA"/>
</dbReference>
<keyword evidence="1" id="KW-0472">Membrane</keyword>
<comment type="caution">
    <text evidence="2">The sequence shown here is derived from an EMBL/GenBank/DDBJ whole genome shotgun (WGS) entry which is preliminary data.</text>
</comment>
<keyword evidence="3" id="KW-1185">Reference proteome</keyword>
<evidence type="ECO:0008006" key="4">
    <source>
        <dbReference type="Google" id="ProtNLM"/>
    </source>
</evidence>
<protein>
    <recommendedName>
        <fullName evidence="4">Transporter gate domain protein</fullName>
    </recommendedName>
</protein>